<protein>
    <submittedName>
        <fullName evidence="2">Glycosyltransferase</fullName>
    </submittedName>
</protein>
<dbReference type="InterPro" id="IPR029044">
    <property type="entry name" value="Nucleotide-diphossugar_trans"/>
</dbReference>
<dbReference type="AlphaFoldDB" id="A0A7J5U4Q4"/>
<accession>A0A7J5U4Q4</accession>
<dbReference type="Proteomes" id="UP000488299">
    <property type="component" value="Unassembled WGS sequence"/>
</dbReference>
<dbReference type="Gene3D" id="3.90.550.10">
    <property type="entry name" value="Spore Coat Polysaccharide Biosynthesis Protein SpsA, Chain A"/>
    <property type="match status" value="1"/>
</dbReference>
<dbReference type="InterPro" id="IPR001173">
    <property type="entry name" value="Glyco_trans_2-like"/>
</dbReference>
<dbReference type="PANTHER" id="PTHR43685:SF2">
    <property type="entry name" value="GLYCOSYLTRANSFERASE 2-LIKE DOMAIN-CONTAINING PROTEIN"/>
    <property type="match status" value="1"/>
</dbReference>
<reference evidence="2 3" key="1">
    <citation type="submission" date="2019-10" db="EMBL/GenBank/DDBJ databases">
        <title>Rudanella paleaurantiibacter sp. nov., isolated from sludge.</title>
        <authorList>
            <person name="Xu S.Q."/>
        </authorList>
    </citation>
    <scope>NUCLEOTIDE SEQUENCE [LARGE SCALE GENOMIC DNA]</scope>
    <source>
        <strain evidence="2 3">HX-22-17</strain>
    </source>
</reference>
<dbReference type="SUPFAM" id="SSF53448">
    <property type="entry name" value="Nucleotide-diphospho-sugar transferases"/>
    <property type="match status" value="1"/>
</dbReference>
<dbReference type="Pfam" id="PF00535">
    <property type="entry name" value="Glycos_transf_2"/>
    <property type="match status" value="1"/>
</dbReference>
<dbReference type="EMBL" id="WELI01000001">
    <property type="protein sequence ID" value="KAB7732818.1"/>
    <property type="molecule type" value="Genomic_DNA"/>
</dbReference>
<dbReference type="InterPro" id="IPR050834">
    <property type="entry name" value="Glycosyltransf_2"/>
</dbReference>
<organism evidence="2 3">
    <name type="scientific">Rudanella paleaurantiibacter</name>
    <dbReference type="NCBI Taxonomy" id="2614655"/>
    <lineage>
        <taxon>Bacteria</taxon>
        <taxon>Pseudomonadati</taxon>
        <taxon>Bacteroidota</taxon>
        <taxon>Cytophagia</taxon>
        <taxon>Cytophagales</taxon>
        <taxon>Cytophagaceae</taxon>
        <taxon>Rudanella</taxon>
    </lineage>
</organism>
<name>A0A7J5U4Q4_9BACT</name>
<dbReference type="RefSeq" id="WP_152122441.1">
    <property type="nucleotide sequence ID" value="NZ_WELI01000001.1"/>
</dbReference>
<keyword evidence="3" id="KW-1185">Reference proteome</keyword>
<feature type="domain" description="Glycosyltransferase 2-like" evidence="1">
    <location>
        <begin position="7"/>
        <end position="141"/>
    </location>
</feature>
<dbReference type="PANTHER" id="PTHR43685">
    <property type="entry name" value="GLYCOSYLTRANSFERASE"/>
    <property type="match status" value="1"/>
</dbReference>
<dbReference type="CDD" id="cd06433">
    <property type="entry name" value="GT_2_WfgS_like"/>
    <property type="match status" value="1"/>
</dbReference>
<evidence type="ECO:0000313" key="3">
    <source>
        <dbReference type="Proteomes" id="UP000488299"/>
    </source>
</evidence>
<evidence type="ECO:0000313" key="2">
    <source>
        <dbReference type="EMBL" id="KAB7732818.1"/>
    </source>
</evidence>
<sequence length="242" mass="27601">MDKPRISVITIAMNARDDLVRSIMSVREQTGVAYEHIVIDGGSTDGSVEWLRQDNHPCVRWISEPDKGIYDAMNKGIDRVRGEWIYFLSGGDRVLPGVFERVGPLLMPNLDVLVGNIRQTDGGRFMGTFSEAMLVSNLIHHQAAFYNRRLFDSFRYDTSLRAISDYELNLMLYLEKKNVKVVDMDMGLCDMNGISSGLWRSLTESHQIRAKHMGQAQASLYSVVLGWKYLMLHLRRLKQGLN</sequence>
<comment type="caution">
    <text evidence="2">The sequence shown here is derived from an EMBL/GenBank/DDBJ whole genome shotgun (WGS) entry which is preliminary data.</text>
</comment>
<proteinExistence type="predicted"/>
<gene>
    <name evidence="2" type="ORF">F5984_02385</name>
</gene>
<evidence type="ECO:0000259" key="1">
    <source>
        <dbReference type="Pfam" id="PF00535"/>
    </source>
</evidence>
<keyword evidence="2" id="KW-0808">Transferase</keyword>
<dbReference type="GO" id="GO:0016740">
    <property type="term" value="F:transferase activity"/>
    <property type="evidence" value="ECO:0007669"/>
    <property type="project" value="UniProtKB-KW"/>
</dbReference>